<name>A0A0A8HW90_CAMLA</name>
<dbReference type="Gene3D" id="2.160.20.110">
    <property type="match status" value="1"/>
</dbReference>
<dbReference type="HOGENOM" id="CLU_004068_0_0_7"/>
<reference evidence="2 3" key="1">
    <citation type="journal article" date="2014" name="Genome Biol. Evol.">
        <title>Comparative Genomics of the Campylobacter lari Group.</title>
        <authorList>
            <person name="Miller W.G."/>
            <person name="Yee E."/>
            <person name="Chapman M.H."/>
            <person name="Smith T.P."/>
            <person name="Bono J.L."/>
            <person name="Huynh S."/>
            <person name="Parker C.T."/>
            <person name="Vandamme P."/>
            <person name="Luong K."/>
            <person name="Korlach J."/>
        </authorList>
    </citation>
    <scope>NUCLEOTIDE SEQUENCE [LARGE SCALE GENOMIC DNA]</scope>
    <source>
        <strain evidence="3">RM3659</strain>
    </source>
</reference>
<dbReference type="EMBL" id="CP007775">
    <property type="protein sequence ID" value="AJD01983.1"/>
    <property type="molecule type" value="Genomic_DNA"/>
</dbReference>
<sequence length="1290" mass="141574">MLIFIPRGGESNNFDLTSSCKKLSKQILLSNIVASLLFSSSFALPSGGKFTHGTSGSISINGKEMNIAGNKQNSIIQWGGGFNIANGEKVNFGNSKFEGQQNYLNIAHGTSKSTIAGILEAGNNNVFLINPNGVIITKTGTINANRFVASTTSLQAQHFEEFKAQGASFSPVFKPNPKGGNVVNMGNINAKNVTLQGNKVMLSADTSWDKKNNKIKLNQITADSIDLKGNEVYVDISTINSKNLTTDAKKGIAYLSATGYYYNPTRKYNDIIFTTKGVMDKTYNQYISIGSDLDWWHFAKGWNEKDDFRNNVVGDTFKLTNDIDFKASSGQNYANYWIDLNGDGKKQANEFTNMIVGFKDNSAFAKTFDGQGFTLKNINIDTTKLSDNNSKNYIGLFGKADGANFANINVDYKNGGINASNDYVGGFIGLIDKGIYSSITINNIKEINNNKKLRTASVGGFAGQINGGTFCNISINKINKIYNTGEESFTGGFAGWIKQDPYFEQIIINNIDSIKSESDIINLPTVSSGGFAGWISGGKYNNIAVMDVDEIIAISTHHGTSGGFAGWIRGGKYNNIAVMGVDEIIAHRFDSLEDYGGKLLAGGFAGEISRGEFNKISIKDITNISSNFSSSASAGGFAGEASDGNFENISINDVKNISSVGSAGGFAGRISGSKFENISINDVKNISSTTSAGGFAGYLGNSDFSFITLNNIENITANNKSRRESVYSGGFAGEIYNGKFNNISLNHIQNIESSYTPENEDEWFAKQVYAGGFAGRIDGRIFENISIYDVKNIHAINNAQYHGSDIENGGNSGSHAGGFAGYINYDKHSKPKFNNIYMYFTPNSIIKSESKLNENYAGKFAGRISVSNNANPDISKIHIYHHKKDLTNATADQKYWGNEIQLHPYDDNNQGYIDFKTAALAALNGLKEIDCGAGRKCLVFTSDFKVDNPNITSPDIPDFNAKQPKPLIPNIEDIINEQATLDTDDIISKNDLEEQIIADLKDKFYIVNINILDELLKAYSKIDKDNPTSKAEFLANYLLSKDKYPDDKERLDIAHSMIQSLDFLLAYQTNNTGKSKLTDDAKVLYEANQNRSKNKYEEIDGKNKAVMNFIKNDLNEKTKDSKDLLKQLLAKQKELDSAVKAYNAYVDLINRGVKSKYDSAFKTLKNNLNSLISESQILATAISSNQTILTKWQDKASDDSNGQFTIKGAFANAILINPKLNEITNDSGNENDEYQKISRQIANLQKQTPIFEYEEEETEEVEEASMNQKGKTCIVSDNYRTMNPCVVGSF</sequence>
<dbReference type="SMART" id="SM00912">
    <property type="entry name" value="Haemagg_act"/>
    <property type="match status" value="1"/>
</dbReference>
<dbReference type="InterPro" id="IPR012334">
    <property type="entry name" value="Pectin_lyas_fold"/>
</dbReference>
<protein>
    <submittedName>
        <fullName evidence="2">Hemagglutinin domain-containing protein</fullName>
    </submittedName>
</protein>
<evidence type="ECO:0000259" key="1">
    <source>
        <dbReference type="SMART" id="SM00912"/>
    </source>
</evidence>
<dbReference type="RefSeq" id="WP_039626380.1">
    <property type="nucleotide sequence ID" value="NZ_CP007775.1"/>
</dbReference>
<evidence type="ECO:0000313" key="2">
    <source>
        <dbReference type="EMBL" id="AJD01983.1"/>
    </source>
</evidence>
<feature type="domain" description="Filamentous haemagglutinin FhaB/tRNA nuclease CdiA-like TPS" evidence="1">
    <location>
        <begin position="41"/>
        <end position="157"/>
    </location>
</feature>
<dbReference type="Gene3D" id="2.160.20.10">
    <property type="entry name" value="Single-stranded right-handed beta-helix, Pectin lyase-like"/>
    <property type="match status" value="1"/>
</dbReference>
<dbReference type="OrthoDB" id="5363672at2"/>
<accession>A0A0A8HW90</accession>
<dbReference type="Pfam" id="PF05860">
    <property type="entry name" value="TPS"/>
    <property type="match status" value="1"/>
</dbReference>
<dbReference type="SUPFAM" id="SSF51126">
    <property type="entry name" value="Pectin lyase-like"/>
    <property type="match status" value="1"/>
</dbReference>
<dbReference type="Proteomes" id="UP000031130">
    <property type="component" value="Chromosome"/>
</dbReference>
<gene>
    <name evidence="2" type="ORF">UPTC3659_1146</name>
</gene>
<dbReference type="KEGG" id="cln:UPTC3659_1146"/>
<dbReference type="InterPro" id="IPR011050">
    <property type="entry name" value="Pectin_lyase_fold/virulence"/>
</dbReference>
<dbReference type="NCBIfam" id="TIGR01901">
    <property type="entry name" value="adhes_NPXG"/>
    <property type="match status" value="1"/>
</dbReference>
<organism evidence="2 3">
    <name type="scientific">Campylobacter lari NCTC 11845</name>
    <dbReference type="NCBI Taxonomy" id="1388749"/>
    <lineage>
        <taxon>Bacteria</taxon>
        <taxon>Pseudomonadati</taxon>
        <taxon>Campylobacterota</taxon>
        <taxon>Epsilonproteobacteria</taxon>
        <taxon>Campylobacterales</taxon>
        <taxon>Campylobacteraceae</taxon>
        <taxon>Campylobacter</taxon>
    </lineage>
</organism>
<evidence type="ECO:0000313" key="3">
    <source>
        <dbReference type="Proteomes" id="UP000031130"/>
    </source>
</evidence>
<dbReference type="InterPro" id="IPR008638">
    <property type="entry name" value="FhaB/CdiA-like_TPS"/>
</dbReference>
<proteinExistence type="predicted"/>